<dbReference type="InterPro" id="IPR004042">
    <property type="entry name" value="Intein_endonuc_central"/>
</dbReference>
<dbReference type="GO" id="GO:0006269">
    <property type="term" value="P:DNA replication, synthesis of primer"/>
    <property type="evidence" value="ECO:0007669"/>
    <property type="project" value="UniProtKB-UniRule"/>
</dbReference>
<keyword evidence="5 17" id="KW-0547">Nucleotide-binding</keyword>
<evidence type="ECO:0000256" key="8">
    <source>
        <dbReference type="ARBA" id="ARBA00022813"/>
    </source>
</evidence>
<dbReference type="CDD" id="cd00081">
    <property type="entry name" value="Hint"/>
    <property type="match status" value="2"/>
</dbReference>
<dbReference type="Gene3D" id="3.10.28.10">
    <property type="entry name" value="Homing endonucleases"/>
    <property type="match status" value="1"/>
</dbReference>
<dbReference type="GO" id="GO:0003677">
    <property type="term" value="F:DNA binding"/>
    <property type="evidence" value="ECO:0007669"/>
    <property type="project" value="UniProtKB-UniRule"/>
</dbReference>
<evidence type="ECO:0000256" key="15">
    <source>
        <dbReference type="ARBA" id="ARBA00048954"/>
    </source>
</evidence>
<feature type="domain" description="SF4 helicase" evidence="19">
    <location>
        <begin position="190"/>
        <end position="227"/>
    </location>
</feature>
<dbReference type="InterPro" id="IPR001387">
    <property type="entry name" value="Cro/C1-type_HTH"/>
</dbReference>
<dbReference type="EMBL" id="JH603170">
    <property type="protein sequence ID" value="EIC19650.1"/>
    <property type="molecule type" value="Genomic_DNA"/>
</dbReference>
<dbReference type="eggNOG" id="COG1372">
    <property type="taxonomic scope" value="Bacteria"/>
</dbReference>
<comment type="similarity">
    <text evidence="1 17">Belongs to the helicase family. DnaB subfamily.</text>
</comment>
<reference evidence="21" key="1">
    <citation type="submission" date="2011-06" db="EMBL/GenBank/DDBJ databases">
        <authorList>
            <consortium name="US DOE Joint Genome Institute (JGI-PGF)"/>
            <person name="Lucas S."/>
            <person name="Han J."/>
            <person name="Lapidus A."/>
            <person name="Cheng J.-F."/>
            <person name="Goodwin L."/>
            <person name="Pitluck S."/>
            <person name="Peters L."/>
            <person name="Land M.L."/>
            <person name="Hauser L."/>
            <person name="Vogl K."/>
            <person name="Liu Z."/>
            <person name="Overmann J."/>
            <person name="Frigaard N.-U."/>
            <person name="Bryant D.A."/>
            <person name="Woyke T.J."/>
        </authorList>
    </citation>
    <scope>NUCLEOTIDE SEQUENCE [LARGE SCALE GENOMIC DNA]</scope>
    <source>
        <strain evidence="21">970</strain>
    </source>
</reference>
<evidence type="ECO:0000256" key="11">
    <source>
        <dbReference type="ARBA" id="ARBA00023125"/>
    </source>
</evidence>
<comment type="function">
    <text evidence="14">The intein is an endonuclease.</text>
</comment>
<sequence length="962" mass="106687">MTSLDPTAPPELADARVPPHNINAEQSLLGALMLENATWEQIADKVCEDDFYRQEHRLVFRGIAILAEENQPFDVVTLAEALEKRSLLEDIGGLPYLAEIDRNTASAANAVHYARIVRFNSVLRQLARAGVEIADLAFATEGRSESEILDLAEAKVFQIAEQLTRGGGGFQPIRNLLVTAMDKIDELYHREEPITGVPTGFTDFDMKTSGLQAGDLVIVAGRPSMGKCLEANSEILLADGRVETIETLFHRRQAELLTLSERLRLQTARASAFVDDGFKPAFRVTTRLGRVVETTTTHPFLTLDGWKPLGELKVGDTIGVPRRLPVFGTQAMRECEVKLLGYLIGDGCFRNRTPKLINENASIQADFISAAQDFGGVRALLKQRPDRTPEVCVIGDHARIKDQRRVFGQALADALVAAGSSQRAFALATGACPASVCNWIQGRSMPGVALFDRITDFFADIRVTWDPNPRLDGAKNGPNALTRWLIELGLWERDAHGKFVPTPVFQLPKDQLALFLNRLFATDGWATRLSSGQCQLGYASVSERLARQIQHLLLRFGIIAKLRHRRIRREQGHSHAWQLDITDGDSIRTFATEIGIFSKEPALERVLEALAQKRQQTNTDLIPVGVWERLRALKGKESWAHLAERAGLIGTSNIHVGKRALPRKRLAKLACALGDQSLVDLACSDLFWDPIVAIEPLGLRQVYDLTIPDTHNFIANDICVHNTSFAMNMAENVAIKTGKGVAIFSMEMPGDSLAMRMMSSLGQIDQHRVRTGKLGDEDWPRLTSAVSMLSQVSMHIDDTGGLSPTEVRARVRRLQRELKREEKELGMIVLDYLQLMQAPMAGENRATEISLISRSLKSLAKELSVPVVALSQLNRSLESRPNKRPVMSDLRESGAIEQDADLIAFIYRDEVYNEDSSDKGIAEIIIAKQRNGPIGTVKLAFQGQYTRFDNLAHDYYSEGGGF</sequence>
<dbReference type="GO" id="GO:0005524">
    <property type="term" value="F:ATP binding"/>
    <property type="evidence" value="ECO:0007669"/>
    <property type="project" value="UniProtKB-UniRule"/>
</dbReference>
<keyword evidence="3 17" id="KW-0235">DNA replication</keyword>
<protein>
    <recommendedName>
        <fullName evidence="16 17">Replicative DNA helicase</fullName>
        <ecNumber evidence="16 17">5.6.2.3</ecNumber>
    </recommendedName>
</protein>
<dbReference type="PROSITE" id="PS50818">
    <property type="entry name" value="INTEIN_C_TER"/>
    <property type="match status" value="1"/>
</dbReference>
<dbReference type="Proteomes" id="UP000002964">
    <property type="component" value="Unassembled WGS sequence"/>
</dbReference>
<feature type="domain" description="SF4 helicase" evidence="19">
    <location>
        <begin position="723"/>
        <end position="955"/>
    </location>
</feature>
<reference evidence="20 21" key="2">
    <citation type="submission" date="2011-11" db="EMBL/GenBank/DDBJ databases">
        <authorList>
            <consortium name="US DOE Joint Genome Institute"/>
            <person name="Lucas S."/>
            <person name="Han J."/>
            <person name="Lapidus A."/>
            <person name="Cheng J.-F."/>
            <person name="Goodwin L."/>
            <person name="Pitluck S."/>
            <person name="Peters L."/>
            <person name="Ovchinnikova G."/>
            <person name="Zhang X."/>
            <person name="Detter J.C."/>
            <person name="Han C."/>
            <person name="Tapia R."/>
            <person name="Land M."/>
            <person name="Hauser L."/>
            <person name="Kyrpides N."/>
            <person name="Ivanova N."/>
            <person name="Pagani I."/>
            <person name="Vogl K."/>
            <person name="Liu Z."/>
            <person name="Overmann J."/>
            <person name="Frigaard N.-U."/>
            <person name="Bryant D."/>
            <person name="Woyke T."/>
        </authorList>
    </citation>
    <scope>NUCLEOTIDE SEQUENCE [LARGE SCALE GENOMIC DNA]</scope>
    <source>
        <strain evidence="20 21">970</strain>
    </source>
</reference>
<dbReference type="InterPro" id="IPR004860">
    <property type="entry name" value="LAGLIDADG_dom"/>
</dbReference>
<evidence type="ECO:0000256" key="14">
    <source>
        <dbReference type="ARBA" id="ARBA00044940"/>
    </source>
</evidence>
<keyword evidence="10" id="KW-0651">Protein splicing</keyword>
<dbReference type="Pfam" id="PF14528">
    <property type="entry name" value="LAGLIDADG_3"/>
    <property type="match status" value="1"/>
</dbReference>
<dbReference type="PROSITE" id="PS50819">
    <property type="entry name" value="INTEIN_ENDONUCLEASE"/>
    <property type="match status" value="1"/>
</dbReference>
<dbReference type="InterPro" id="IPR007694">
    <property type="entry name" value="DNA_helicase_DnaB-like_C"/>
</dbReference>
<dbReference type="HOGENOM" id="CLU_005373_2_0_6"/>
<dbReference type="InterPro" id="IPR007693">
    <property type="entry name" value="DNA_helicase_DnaB-like_N"/>
</dbReference>
<dbReference type="GO" id="GO:0043139">
    <property type="term" value="F:5'-3' DNA helicase activity"/>
    <property type="evidence" value="ECO:0007669"/>
    <property type="project" value="UniProtKB-EC"/>
</dbReference>
<evidence type="ECO:0000256" key="6">
    <source>
        <dbReference type="ARBA" id="ARBA00022801"/>
    </source>
</evidence>
<keyword evidence="6 17" id="KW-0378">Hydrolase</keyword>
<dbReference type="GO" id="GO:1990077">
    <property type="term" value="C:primosome complex"/>
    <property type="evidence" value="ECO:0007669"/>
    <property type="project" value="UniProtKB-UniRule"/>
</dbReference>
<dbReference type="SUPFAM" id="SSF52540">
    <property type="entry name" value="P-loop containing nucleoside triphosphate hydrolases"/>
    <property type="match status" value="2"/>
</dbReference>
<dbReference type="InterPro" id="IPR036844">
    <property type="entry name" value="Hint_dom_sf"/>
</dbReference>
<dbReference type="InterPro" id="IPR006141">
    <property type="entry name" value="Intein_N"/>
</dbReference>
<keyword evidence="8" id="KW-0068">Autocatalytic cleavage</keyword>
<dbReference type="PANTHER" id="PTHR30153:SF2">
    <property type="entry name" value="REPLICATIVE DNA HELICASE"/>
    <property type="match status" value="1"/>
</dbReference>
<keyword evidence="21" id="KW-1185">Reference proteome</keyword>
<dbReference type="eggNOG" id="COG0305">
    <property type="taxonomic scope" value="Bacteria"/>
</dbReference>
<dbReference type="InterPro" id="IPR030934">
    <property type="entry name" value="Intein_C"/>
</dbReference>
<evidence type="ECO:0000256" key="9">
    <source>
        <dbReference type="ARBA" id="ARBA00022840"/>
    </source>
</evidence>
<dbReference type="GO" id="GO:0005829">
    <property type="term" value="C:cytosol"/>
    <property type="evidence" value="ECO:0007669"/>
    <property type="project" value="TreeGrafter"/>
</dbReference>
<dbReference type="CDD" id="cd00984">
    <property type="entry name" value="DnaB_C"/>
    <property type="match status" value="1"/>
</dbReference>
<evidence type="ECO:0000256" key="2">
    <source>
        <dbReference type="ARBA" id="ARBA00022515"/>
    </source>
</evidence>
<dbReference type="InterPro" id="IPR003586">
    <property type="entry name" value="Hint_dom_C"/>
</dbReference>
<keyword evidence="7 17" id="KW-0347">Helicase</keyword>
<keyword evidence="11 17" id="KW-0238">DNA-binding</keyword>
<proteinExistence type="inferred from homology"/>
<evidence type="ECO:0000313" key="20">
    <source>
        <dbReference type="EMBL" id="EIC19650.1"/>
    </source>
</evidence>
<organism evidence="20 21">
    <name type="scientific">Thiorhodovibrio frisius</name>
    <dbReference type="NCBI Taxonomy" id="631362"/>
    <lineage>
        <taxon>Bacteria</taxon>
        <taxon>Pseudomonadati</taxon>
        <taxon>Pseudomonadota</taxon>
        <taxon>Gammaproteobacteria</taxon>
        <taxon>Chromatiales</taxon>
        <taxon>Chromatiaceae</taxon>
        <taxon>Thiorhodovibrio</taxon>
    </lineage>
</organism>
<evidence type="ECO:0000256" key="16">
    <source>
        <dbReference type="NCBIfam" id="TIGR00665"/>
    </source>
</evidence>
<evidence type="ECO:0000256" key="4">
    <source>
        <dbReference type="ARBA" id="ARBA00022737"/>
    </source>
</evidence>
<dbReference type="PRINTS" id="PR00379">
    <property type="entry name" value="INTEIN"/>
</dbReference>
<dbReference type="NCBIfam" id="TIGR01445">
    <property type="entry name" value="intein_Nterm"/>
    <property type="match status" value="1"/>
</dbReference>
<evidence type="ECO:0000256" key="13">
    <source>
        <dbReference type="ARBA" id="ARBA00044932"/>
    </source>
</evidence>
<dbReference type="InterPro" id="IPR016136">
    <property type="entry name" value="DNA_helicase_N/primase_C"/>
</dbReference>
<keyword evidence="9 17" id="KW-0067">ATP-binding</keyword>
<dbReference type="InterPro" id="IPR027434">
    <property type="entry name" value="Homing_endonucl"/>
</dbReference>
<dbReference type="NCBIfam" id="TIGR01443">
    <property type="entry name" value="intein_Cterm"/>
    <property type="match status" value="1"/>
</dbReference>
<evidence type="ECO:0000313" key="21">
    <source>
        <dbReference type="Proteomes" id="UP000002964"/>
    </source>
</evidence>
<comment type="function">
    <text evidence="13 17">The main replicative DNA helicase, it participates in initiation and elongation during chromosome replication. Travels ahead of the DNA replisome, separating dsDNA into templates for DNA synthesis. A processive ATP-dependent 5'-3' DNA helicase it has DNA-dependent ATPase activity.</text>
</comment>
<dbReference type="SUPFAM" id="SSF55608">
    <property type="entry name" value="Homing endonucleases"/>
    <property type="match status" value="1"/>
</dbReference>
<gene>
    <name evidence="20" type="ORF">Thi970DRAFT_03239</name>
</gene>
<dbReference type="SUPFAM" id="SSF48024">
    <property type="entry name" value="N-terminal domain of DnaB helicase"/>
    <property type="match status" value="1"/>
</dbReference>
<dbReference type="SMART" id="SM00305">
    <property type="entry name" value="HintC"/>
    <property type="match status" value="1"/>
</dbReference>
<evidence type="ECO:0000256" key="10">
    <source>
        <dbReference type="ARBA" id="ARBA00023000"/>
    </source>
</evidence>
<dbReference type="RefSeq" id="WP_009150055.1">
    <property type="nucleotide sequence ID" value="NZ_CP121471.1"/>
</dbReference>
<dbReference type="GO" id="GO:0016887">
    <property type="term" value="F:ATP hydrolysis activity"/>
    <property type="evidence" value="ECO:0007669"/>
    <property type="project" value="RHEA"/>
</dbReference>
<dbReference type="Gene3D" id="2.170.16.10">
    <property type="entry name" value="Hedgehog/Intein (Hint) domain"/>
    <property type="match status" value="2"/>
</dbReference>
<dbReference type="AlphaFoldDB" id="H8Z683"/>
<evidence type="ECO:0000259" key="19">
    <source>
        <dbReference type="PROSITE" id="PS51199"/>
    </source>
</evidence>
<dbReference type="Gene3D" id="1.10.860.10">
    <property type="entry name" value="DNAb Helicase, Chain A"/>
    <property type="match status" value="1"/>
</dbReference>
<keyword evidence="4" id="KW-0677">Repeat</keyword>
<evidence type="ECO:0000256" key="5">
    <source>
        <dbReference type="ARBA" id="ARBA00022741"/>
    </source>
</evidence>
<dbReference type="GO" id="GO:0004519">
    <property type="term" value="F:endonuclease activity"/>
    <property type="evidence" value="ECO:0007669"/>
    <property type="project" value="InterPro"/>
</dbReference>
<name>H8Z683_9GAMM</name>
<dbReference type="Gene3D" id="3.40.50.300">
    <property type="entry name" value="P-loop containing nucleotide triphosphate hydrolases"/>
    <property type="match status" value="2"/>
</dbReference>
<dbReference type="InterPro" id="IPR027417">
    <property type="entry name" value="P-loop_NTPase"/>
</dbReference>
<evidence type="ECO:0000259" key="18">
    <source>
        <dbReference type="PROSITE" id="PS50819"/>
    </source>
</evidence>
<dbReference type="STRING" id="631362.Thi970DRAFT_03239"/>
<comment type="catalytic activity">
    <reaction evidence="15 17">
        <text>ATP + H2O = ADP + phosphate + H(+)</text>
        <dbReference type="Rhea" id="RHEA:13065"/>
        <dbReference type="ChEBI" id="CHEBI:15377"/>
        <dbReference type="ChEBI" id="CHEBI:15378"/>
        <dbReference type="ChEBI" id="CHEBI:30616"/>
        <dbReference type="ChEBI" id="CHEBI:43474"/>
        <dbReference type="ChEBI" id="CHEBI:456216"/>
        <dbReference type="EC" id="5.6.2.3"/>
    </reaction>
</comment>
<evidence type="ECO:0000256" key="7">
    <source>
        <dbReference type="ARBA" id="ARBA00022806"/>
    </source>
</evidence>
<feature type="domain" description="DOD-type homing endonuclease" evidence="18">
    <location>
        <begin position="339"/>
        <end position="558"/>
    </location>
</feature>
<dbReference type="OrthoDB" id="9773982at2"/>
<evidence type="ECO:0000256" key="3">
    <source>
        <dbReference type="ARBA" id="ARBA00022705"/>
    </source>
</evidence>
<dbReference type="Pfam" id="PF03796">
    <property type="entry name" value="DnaB_C"/>
    <property type="match status" value="2"/>
</dbReference>
<evidence type="ECO:0000256" key="12">
    <source>
        <dbReference type="ARBA" id="ARBA00023235"/>
    </source>
</evidence>
<keyword evidence="2 17" id="KW-0639">Primosome</keyword>
<dbReference type="CDD" id="cd00093">
    <property type="entry name" value="HTH_XRE"/>
    <property type="match status" value="1"/>
</dbReference>
<dbReference type="PROSITE" id="PS51199">
    <property type="entry name" value="SF4_HELICASE"/>
    <property type="match status" value="2"/>
</dbReference>
<dbReference type="NCBIfam" id="TIGR00665">
    <property type="entry name" value="DnaB"/>
    <property type="match status" value="1"/>
</dbReference>
<dbReference type="EC" id="5.6.2.3" evidence="16 17"/>
<dbReference type="SUPFAM" id="SSF51294">
    <property type="entry name" value="Hedgehog/intein (Hint) domain"/>
    <property type="match status" value="1"/>
</dbReference>
<dbReference type="PANTHER" id="PTHR30153">
    <property type="entry name" value="REPLICATIVE DNA HELICASE DNAB"/>
    <property type="match status" value="1"/>
</dbReference>
<dbReference type="InterPro" id="IPR036185">
    <property type="entry name" value="DNA_heli_DnaB-like_N_sf"/>
</dbReference>
<dbReference type="Pfam" id="PF00772">
    <property type="entry name" value="DnaB"/>
    <property type="match status" value="1"/>
</dbReference>
<dbReference type="GO" id="GO:0016539">
    <property type="term" value="P:intein-mediated protein splicing"/>
    <property type="evidence" value="ECO:0007669"/>
    <property type="project" value="InterPro"/>
</dbReference>
<dbReference type="PROSITE" id="PS50817">
    <property type="entry name" value="INTEIN_N_TER"/>
    <property type="match status" value="1"/>
</dbReference>
<evidence type="ECO:0000256" key="17">
    <source>
        <dbReference type="RuleBase" id="RU362085"/>
    </source>
</evidence>
<dbReference type="SMART" id="SM00306">
    <property type="entry name" value="HintN"/>
    <property type="match status" value="1"/>
</dbReference>
<dbReference type="InterPro" id="IPR006142">
    <property type="entry name" value="INTEIN"/>
</dbReference>
<dbReference type="InterPro" id="IPR003587">
    <property type="entry name" value="Hint_dom_N"/>
</dbReference>
<evidence type="ECO:0000256" key="1">
    <source>
        <dbReference type="ARBA" id="ARBA00008428"/>
    </source>
</evidence>
<dbReference type="FunFam" id="1.10.860.10:FF:000001">
    <property type="entry name" value="Replicative DNA helicase"/>
    <property type="match status" value="1"/>
</dbReference>
<keyword evidence="12" id="KW-0413">Isomerase</keyword>
<dbReference type="InterPro" id="IPR007692">
    <property type="entry name" value="DNA_helicase_DnaB"/>
</dbReference>
<accession>H8Z683</accession>